<protein>
    <recommendedName>
        <fullName evidence="1">Proteasome activator Blm10 middle HEAT repeats region domain-containing protein</fullName>
    </recommendedName>
</protein>
<organism evidence="2 3">
    <name type="scientific">Rotaria socialis</name>
    <dbReference type="NCBI Taxonomy" id="392032"/>
    <lineage>
        <taxon>Eukaryota</taxon>
        <taxon>Metazoa</taxon>
        <taxon>Spiralia</taxon>
        <taxon>Gnathifera</taxon>
        <taxon>Rotifera</taxon>
        <taxon>Eurotatoria</taxon>
        <taxon>Bdelloidea</taxon>
        <taxon>Philodinida</taxon>
        <taxon>Philodinidae</taxon>
        <taxon>Rotaria</taxon>
    </lineage>
</organism>
<feature type="non-terminal residue" evidence="2">
    <location>
        <position position="1"/>
    </location>
</feature>
<dbReference type="Proteomes" id="UP000663873">
    <property type="component" value="Unassembled WGS sequence"/>
</dbReference>
<name>A0A820NSW8_9BILA</name>
<dbReference type="InterPro" id="IPR032430">
    <property type="entry name" value="Blm10_mid"/>
</dbReference>
<dbReference type="Pfam" id="PF16507">
    <property type="entry name" value="HEAT_PSME4_mid"/>
    <property type="match status" value="2"/>
</dbReference>
<feature type="domain" description="Proteasome activator Blm10 middle HEAT repeats region" evidence="1">
    <location>
        <begin position="416"/>
        <end position="615"/>
    </location>
</feature>
<dbReference type="PANTHER" id="PTHR32170">
    <property type="entry name" value="PROTEASOME ACTIVATOR COMPLEX SUBUNIT 4"/>
    <property type="match status" value="1"/>
</dbReference>
<evidence type="ECO:0000259" key="1">
    <source>
        <dbReference type="Pfam" id="PF16507"/>
    </source>
</evidence>
<dbReference type="PANTHER" id="PTHR32170:SF3">
    <property type="entry name" value="PROTEASOME ACTIVATOR COMPLEX SUBUNIT 4"/>
    <property type="match status" value="1"/>
</dbReference>
<dbReference type="GO" id="GO:0010499">
    <property type="term" value="P:proteasomal ubiquitin-independent protein catabolic process"/>
    <property type="evidence" value="ECO:0007669"/>
    <property type="project" value="TreeGrafter"/>
</dbReference>
<dbReference type="GO" id="GO:0070628">
    <property type="term" value="F:proteasome binding"/>
    <property type="evidence" value="ECO:0007669"/>
    <property type="project" value="InterPro"/>
</dbReference>
<reference evidence="2" key="1">
    <citation type="submission" date="2021-02" db="EMBL/GenBank/DDBJ databases">
        <authorList>
            <person name="Nowell W R."/>
        </authorList>
    </citation>
    <scope>NUCLEOTIDE SEQUENCE</scope>
</reference>
<dbReference type="GO" id="GO:0005829">
    <property type="term" value="C:cytosol"/>
    <property type="evidence" value="ECO:0007669"/>
    <property type="project" value="TreeGrafter"/>
</dbReference>
<dbReference type="EMBL" id="CAJOBP010003180">
    <property type="protein sequence ID" value="CAF4393330.1"/>
    <property type="molecule type" value="Genomic_DNA"/>
</dbReference>
<keyword evidence="3" id="KW-1185">Reference proteome</keyword>
<dbReference type="AlphaFoldDB" id="A0A820NSW8"/>
<sequence>MDDSTLQKPNVYNRYLPFYDSIQRQAYAEFDEIRMHLSRIIQLREIRPGFSVWSSKLQQFISLYGYYFTKADHLKLIDFYLSILSIDNLSLIDVRICFNLLEVLLNGIEQSFFNCIRCCRFYFSATATQEILDEFRPWLCPFDSAFGDAMYFFDWFLPVNLPPNLHNQGFKLWLPEFLGIWELGSRAIATQKKDTYPISTVASLIVAMMSNGSSCLQYLRNLFTAIKSVYYPSNTGDFQHDIVQFLVELTESFIDRVHLESKADRIWQFKPLQSYRLTEQDITDFVNCAKEYVFISIFNKTYQEDAAKAFRHLTMLRPELVVPAIVEQLFSSVNSINEPHRFTSTLSCLTGITRQIVQQTLNFPQGQTYVLPLLISVLPGIDSNDFDKTSKTFQFLKAILMLITCVDCSSAINIPNDLTEVVQEKIINFLDPSSFTPRVSKLLTDLVQTILEANPIETLKYIMSQTCERIEKIRHDSEATILTDHKGDMELTWCLILFSKLLQARGDTLLVYKSMTLSVFHRCIHIIHKKSYEAIANAAKNLLKSLSYVYPIDYRLTVENIDGPFSDFLPIRVWGQHVEFDKLQPQFHMPSAEEVDFACEFVETFIYQELTLLNDKSSGMSNDERLRSLTLIQFISIGFLRMVSCIDSEEVLDLELSVAPFKFKCKAQYSLYAKEPKFKENLRMRLVIDIGQLLDDLVNNHSNDVSSISKALRIYSYSSSYYGFLSSDFYKLYNDFVSLKYSFKNKLSGKRHHPRFVIIKCLATQIELISSANYQSLTEIDKQVILKLLSLSINRFDTMQGVSLFNMLQRYLFSYTVVVYRILELLNAQGEADHDEIKGCLYILLGNDSIFLPTIHSWRLHEKLWPSIARTMHATKTSTQNLIDQIVKRISKLFNTPAIIEDTNDTSIRAAAALWRPLEPKEMETCDKIREERNQQNIQSYKNLMKTLNSLLNDDRL</sequence>
<dbReference type="GO" id="GO:1990111">
    <property type="term" value="C:spermatoproteasome complex"/>
    <property type="evidence" value="ECO:0007669"/>
    <property type="project" value="TreeGrafter"/>
</dbReference>
<accession>A0A820NSW8</accession>
<evidence type="ECO:0000313" key="2">
    <source>
        <dbReference type="EMBL" id="CAF4393330.1"/>
    </source>
</evidence>
<proteinExistence type="predicted"/>
<dbReference type="GO" id="GO:0005634">
    <property type="term" value="C:nucleus"/>
    <property type="evidence" value="ECO:0007669"/>
    <property type="project" value="TreeGrafter"/>
</dbReference>
<dbReference type="InterPro" id="IPR035309">
    <property type="entry name" value="PSME4"/>
</dbReference>
<comment type="caution">
    <text evidence="2">The sequence shown here is derived from an EMBL/GenBank/DDBJ whole genome shotgun (WGS) entry which is preliminary data.</text>
</comment>
<evidence type="ECO:0000313" key="3">
    <source>
        <dbReference type="Proteomes" id="UP000663873"/>
    </source>
</evidence>
<dbReference type="GO" id="GO:0016504">
    <property type="term" value="F:peptidase activator activity"/>
    <property type="evidence" value="ECO:0007669"/>
    <property type="project" value="InterPro"/>
</dbReference>
<feature type="domain" description="Proteasome activator Blm10 middle HEAT repeats region" evidence="1">
    <location>
        <begin position="219"/>
        <end position="412"/>
    </location>
</feature>
<gene>
    <name evidence="2" type="ORF">UJA718_LOCUS18580</name>
</gene>